<feature type="compositionally biased region" description="Low complexity" evidence="10">
    <location>
        <begin position="532"/>
        <end position="541"/>
    </location>
</feature>
<feature type="domain" description="DNA polymerase alpha/delta/epsilon subunit B" evidence="11">
    <location>
        <begin position="215"/>
        <end position="362"/>
    </location>
</feature>
<dbReference type="PANTHER" id="PTHR10416:SF0">
    <property type="entry name" value="DNA POLYMERASE DELTA SUBUNIT 2"/>
    <property type="match status" value="1"/>
</dbReference>
<keyword evidence="6" id="KW-0235">DNA replication</keyword>
<keyword evidence="8" id="KW-0539">Nucleus</keyword>
<keyword evidence="5" id="KW-0548">Nucleotidyltransferase</keyword>
<feature type="region of interest" description="Disordered" evidence="10">
    <location>
        <begin position="509"/>
        <end position="548"/>
    </location>
</feature>
<evidence type="ECO:0000256" key="5">
    <source>
        <dbReference type="ARBA" id="ARBA00022695"/>
    </source>
</evidence>
<evidence type="ECO:0000256" key="9">
    <source>
        <dbReference type="ARBA" id="ARBA00049244"/>
    </source>
</evidence>
<feature type="domain" description="DNA polymerase delta subunit OB-fold" evidence="12">
    <location>
        <begin position="39"/>
        <end position="171"/>
    </location>
</feature>
<dbReference type="PANTHER" id="PTHR10416">
    <property type="entry name" value="DNA POLYMERASE DELTA SUBUNIT 2"/>
    <property type="match status" value="1"/>
</dbReference>
<name>A0A8H7A6G8_PLEOS</name>
<evidence type="ECO:0000256" key="10">
    <source>
        <dbReference type="SAM" id="MobiDB-lite"/>
    </source>
</evidence>
<dbReference type="AlphaFoldDB" id="A0A8H7A6G8"/>
<dbReference type="FunFam" id="2.40.50.430:FF:000002">
    <property type="entry name" value="DNA polymerase delta subunit"/>
    <property type="match status" value="1"/>
</dbReference>
<evidence type="ECO:0000259" key="11">
    <source>
        <dbReference type="Pfam" id="PF04042"/>
    </source>
</evidence>
<dbReference type="GO" id="GO:0006273">
    <property type="term" value="P:lagging strand elongation"/>
    <property type="evidence" value="ECO:0007669"/>
    <property type="project" value="UniProtKB-ARBA"/>
</dbReference>
<comment type="similarity">
    <text evidence="2">Belongs to the DNA polymerase delta/II small subunit family.</text>
</comment>
<dbReference type="Gene3D" id="3.60.21.50">
    <property type="match status" value="1"/>
</dbReference>
<evidence type="ECO:0000259" key="12">
    <source>
        <dbReference type="Pfam" id="PF18018"/>
    </source>
</evidence>
<feature type="compositionally biased region" description="Polar residues" evidence="10">
    <location>
        <begin position="514"/>
        <end position="531"/>
    </location>
</feature>
<comment type="catalytic activity">
    <reaction evidence="9">
        <text>DNA(n) + a 2'-deoxyribonucleoside 5'-triphosphate = DNA(n+1) + diphosphate</text>
        <dbReference type="Rhea" id="RHEA:22508"/>
        <dbReference type="Rhea" id="RHEA-COMP:17339"/>
        <dbReference type="Rhea" id="RHEA-COMP:17340"/>
        <dbReference type="ChEBI" id="CHEBI:33019"/>
        <dbReference type="ChEBI" id="CHEBI:61560"/>
        <dbReference type="ChEBI" id="CHEBI:173112"/>
        <dbReference type="EC" id="2.7.7.7"/>
    </reaction>
</comment>
<dbReference type="GO" id="GO:0003887">
    <property type="term" value="F:DNA-directed DNA polymerase activity"/>
    <property type="evidence" value="ECO:0007669"/>
    <property type="project" value="UniProtKB-KW"/>
</dbReference>
<dbReference type="Pfam" id="PF18018">
    <property type="entry name" value="DNA_pol_D_N"/>
    <property type="match status" value="1"/>
</dbReference>
<dbReference type="GO" id="GO:0003677">
    <property type="term" value="F:DNA binding"/>
    <property type="evidence" value="ECO:0007669"/>
    <property type="project" value="InterPro"/>
</dbReference>
<dbReference type="GO" id="GO:0043625">
    <property type="term" value="C:delta DNA polymerase complex"/>
    <property type="evidence" value="ECO:0007669"/>
    <property type="project" value="TreeGrafter"/>
</dbReference>
<evidence type="ECO:0000256" key="4">
    <source>
        <dbReference type="ARBA" id="ARBA00022679"/>
    </source>
</evidence>
<dbReference type="Gene3D" id="2.40.50.430">
    <property type="match status" value="1"/>
</dbReference>
<keyword evidence="7" id="KW-0239">DNA-directed DNA polymerase</keyword>
<feature type="domain" description="DNA polymerase alpha/delta/epsilon subunit B" evidence="11">
    <location>
        <begin position="385"/>
        <end position="458"/>
    </location>
</feature>
<evidence type="ECO:0000256" key="7">
    <source>
        <dbReference type="ARBA" id="ARBA00022932"/>
    </source>
</evidence>
<gene>
    <name evidence="13" type="ORF">PC9H_001194</name>
</gene>
<comment type="subcellular location">
    <subcellularLocation>
        <location evidence="1">Nucleus</location>
    </subcellularLocation>
</comment>
<dbReference type="RefSeq" id="XP_036636690.1">
    <property type="nucleotide sequence ID" value="XM_036770845.1"/>
</dbReference>
<evidence type="ECO:0000256" key="3">
    <source>
        <dbReference type="ARBA" id="ARBA00012417"/>
    </source>
</evidence>
<keyword evidence="4" id="KW-0808">Transferase</keyword>
<dbReference type="OrthoDB" id="3763at2759"/>
<dbReference type="InterPro" id="IPR007185">
    <property type="entry name" value="DNA_pol_a/d/e_bsu"/>
</dbReference>
<sequence>MNNSASSSTLERASTTLIARSEDTPSFVIGNANKSYKYQYSNIYYMRLQCLRECVLERAERKWKDLDGDPVLVDRVLEVEKGQLCYIIGTVYLDMPLKPNVLEDIARDRSILPPAPPPKFCSEGDIISLEDESGRINLVGEHLKKIQLVTGIVIGALGIETPGGEFEVADICLPGLAPQPSLPDPPTMDVDGKARLRRTDTLLTRHLDALQPEWVALVSGFDIGTTSSLSDILIHMLVEYLTCEGGGPGDQLEASRISRLIIAGNSLAPLDLGPQVENISLDDKKGKRNGNEPSPFSPHPIQTLSGYLLDITQVMPVHILPGSNDPSGSILPQQPFPRAMLGSATSMPWFSCETNPTYIHLETGSGEDEDEESTASLSARPVPRKFLVNSGQPLNDLFKYLESPPHTRLSILESTLKWRHMAPTAPDTLWCHPYFSADPFIIQETPDIYVVGCQKRFGTRLVSEDDDDDAGSRKCRIIMVPNFSETGILVLVDMKTLAVKTIKFMAKGADRRTPNGSQHPSSSTQEVSQADSSLSALSSSAHPDTQRG</sequence>
<evidence type="ECO:0000256" key="2">
    <source>
        <dbReference type="ARBA" id="ARBA00006035"/>
    </source>
</evidence>
<dbReference type="Pfam" id="PF04042">
    <property type="entry name" value="DNA_pol_E_B"/>
    <property type="match status" value="2"/>
</dbReference>
<dbReference type="EMBL" id="JACETU010000001">
    <property type="protein sequence ID" value="KAF7440846.1"/>
    <property type="molecule type" value="Genomic_DNA"/>
</dbReference>
<organism evidence="13 14">
    <name type="scientific">Pleurotus ostreatus</name>
    <name type="common">Oyster mushroom</name>
    <name type="synonym">White-rot fungus</name>
    <dbReference type="NCBI Taxonomy" id="5322"/>
    <lineage>
        <taxon>Eukaryota</taxon>
        <taxon>Fungi</taxon>
        <taxon>Dikarya</taxon>
        <taxon>Basidiomycota</taxon>
        <taxon>Agaricomycotina</taxon>
        <taxon>Agaricomycetes</taxon>
        <taxon>Agaricomycetidae</taxon>
        <taxon>Agaricales</taxon>
        <taxon>Pleurotineae</taxon>
        <taxon>Pleurotaceae</taxon>
        <taxon>Pleurotus</taxon>
    </lineage>
</organism>
<evidence type="ECO:0000313" key="13">
    <source>
        <dbReference type="EMBL" id="KAF7440846.1"/>
    </source>
</evidence>
<proteinExistence type="inferred from homology"/>
<evidence type="ECO:0000256" key="1">
    <source>
        <dbReference type="ARBA" id="ARBA00004123"/>
    </source>
</evidence>
<dbReference type="Proteomes" id="UP000623687">
    <property type="component" value="Unassembled WGS sequence"/>
</dbReference>
<reference evidence="13" key="1">
    <citation type="submission" date="2019-07" db="EMBL/GenBank/DDBJ databases">
        <authorList>
            <person name="Palmer J.M."/>
        </authorList>
    </citation>
    <scope>NUCLEOTIDE SEQUENCE</scope>
    <source>
        <strain evidence="13">PC9</strain>
    </source>
</reference>
<dbReference type="GeneID" id="59371035"/>
<dbReference type="GO" id="GO:0006281">
    <property type="term" value="P:DNA repair"/>
    <property type="evidence" value="ECO:0007669"/>
    <property type="project" value="UniProtKB-ARBA"/>
</dbReference>
<dbReference type="InterPro" id="IPR024826">
    <property type="entry name" value="DNA_pol_delta/II_ssu"/>
</dbReference>
<dbReference type="InterPro" id="IPR040663">
    <property type="entry name" value="DNA_pol_D_N"/>
</dbReference>
<comment type="caution">
    <text evidence="13">The sequence shown here is derived from an EMBL/GenBank/DDBJ whole genome shotgun (WGS) entry which is preliminary data.</text>
</comment>
<keyword evidence="14" id="KW-1185">Reference proteome</keyword>
<dbReference type="VEuPathDB" id="FungiDB:PC9H_001194"/>
<accession>A0A8H7A6G8</accession>
<protein>
    <recommendedName>
        <fullName evidence="3">DNA-directed DNA polymerase</fullName>
        <ecNumber evidence="3">2.7.7.7</ecNumber>
    </recommendedName>
</protein>
<feature type="region of interest" description="Disordered" evidence="10">
    <location>
        <begin position="280"/>
        <end position="299"/>
    </location>
</feature>
<evidence type="ECO:0000256" key="8">
    <source>
        <dbReference type="ARBA" id="ARBA00023242"/>
    </source>
</evidence>
<evidence type="ECO:0000256" key="6">
    <source>
        <dbReference type="ARBA" id="ARBA00022705"/>
    </source>
</evidence>
<dbReference type="EC" id="2.7.7.7" evidence="3"/>
<evidence type="ECO:0000313" key="14">
    <source>
        <dbReference type="Proteomes" id="UP000623687"/>
    </source>
</evidence>